<proteinExistence type="predicted"/>
<reference evidence="1 2" key="1">
    <citation type="submission" date="2019-01" db="EMBL/GenBank/DDBJ databases">
        <title>Spirosoma flava sp. nov., a propanil-degrading bacterium isolated from herbicide-contaminated soil.</title>
        <authorList>
            <person name="Zhang L."/>
            <person name="Jiang J.-D."/>
        </authorList>
    </citation>
    <scope>NUCLEOTIDE SEQUENCE [LARGE SCALE GENOMIC DNA]</scope>
    <source>
        <strain evidence="1 2">TY50</strain>
    </source>
</reference>
<evidence type="ECO:0000313" key="2">
    <source>
        <dbReference type="Proteomes" id="UP000290407"/>
    </source>
</evidence>
<organism evidence="1 2">
    <name type="scientific">Spirosoma sordidisoli</name>
    <dbReference type="NCBI Taxonomy" id="2502893"/>
    <lineage>
        <taxon>Bacteria</taxon>
        <taxon>Pseudomonadati</taxon>
        <taxon>Bacteroidota</taxon>
        <taxon>Cytophagia</taxon>
        <taxon>Cytophagales</taxon>
        <taxon>Cytophagaceae</taxon>
        <taxon>Spirosoma</taxon>
    </lineage>
</organism>
<accession>A0A4Q2ULY6</accession>
<dbReference type="EMBL" id="SBLB01000006">
    <property type="protein sequence ID" value="RYC67849.1"/>
    <property type="molecule type" value="Genomic_DNA"/>
</dbReference>
<protein>
    <submittedName>
        <fullName evidence="1">Uncharacterized protein</fullName>
    </submittedName>
</protein>
<dbReference type="Pfam" id="PF18849">
    <property type="entry name" value="baeRF_family7"/>
    <property type="match status" value="1"/>
</dbReference>
<gene>
    <name evidence="1" type="ORF">EQG79_20495</name>
</gene>
<dbReference type="InterPro" id="IPR040837">
    <property type="entry name" value="Bact_RF_family7"/>
</dbReference>
<evidence type="ECO:0000313" key="1">
    <source>
        <dbReference type="EMBL" id="RYC67849.1"/>
    </source>
</evidence>
<dbReference type="Proteomes" id="UP000290407">
    <property type="component" value="Unassembled WGS sequence"/>
</dbReference>
<name>A0A4Q2ULY6_9BACT</name>
<sequence>MDLVRAEKETILKLADQSHQQCISIFIPTHVRGKEVNERQDQLAFKNHSQTIRRALEQQSLRSNDIDELMQPLESLLDNSPFWRHQREGLAVFRNPDYFAVFQSPLPLENSCHLDSSFRVRPLLTFAEPFPIYYVLQVGKDGVVLYQADPFSISQVDTGEVMPLGLSDITQYYDFEEELQGRTTGRGGMATRYTSDDLDNKEKGHLLADYFRLIDEGVIKLMGTRNVPLLLASVAYYQPIYQQINSYPYLRKEGLTGNFDHVQPRDIHRMANELLIDDFRQNRQLRIDQYQQHSGTSLVSRDLRQLLTAAVMGRIDVLFLQSEADVWGHFDEATLATTLHDERQPDDQSLLDRVALLTLRQGGEVYMVDDMTIVDPRGSGSVAALFRF</sequence>
<keyword evidence="2" id="KW-1185">Reference proteome</keyword>
<dbReference type="RefSeq" id="WP_129603610.1">
    <property type="nucleotide sequence ID" value="NZ_SBLB01000006.1"/>
</dbReference>
<comment type="caution">
    <text evidence="1">The sequence shown here is derived from an EMBL/GenBank/DDBJ whole genome shotgun (WGS) entry which is preliminary data.</text>
</comment>
<dbReference type="AlphaFoldDB" id="A0A4Q2ULY6"/>